<dbReference type="AlphaFoldDB" id="A0A220U9I0"/>
<reference evidence="6" key="1">
    <citation type="submission" date="2017-07" db="EMBL/GenBank/DDBJ databases">
        <title>Brachybacterium sp. VR2415.</title>
        <authorList>
            <person name="Tak E.J."/>
            <person name="Bae J.-W."/>
        </authorList>
    </citation>
    <scope>NUCLEOTIDE SEQUENCE [LARGE SCALE GENOMIC DNA]</scope>
    <source>
        <strain evidence="6">VR2415</strain>
    </source>
</reference>
<evidence type="ECO:0000256" key="2">
    <source>
        <dbReference type="ARBA" id="ARBA00023125"/>
    </source>
</evidence>
<sequence>MGISDDTEQHRPEGRGPTLEDVARVAGVSRATVSRVVRGDVQVHQDKVDAVQAAVHTLGYVPNNAARSLASRQTGAVALIVPEHESRVFTDPFFVSAISGVTAGLDPGDKQLLLVLTSPEDRARIRRFLRGGHADGLLVVSHHEGDLTEEMLEEATVPVVFIGRPPRGCSAPFVDLDNTGGGRLAARHLLERGRRRIALICGPQDMPAAVDRRIGIETELAEAGITPVWRSYGDFTLASGEREMAALLASDTSFDAVFASSDLMALGVLKKLEGRGIRVPDDVAVVGFDDIASAADDTISLTTVVNPGRRLAELGATMLLDLLAGRETAQSLVLCPELAVRSTT</sequence>
<dbReference type="InterPro" id="IPR028082">
    <property type="entry name" value="Peripla_BP_I"/>
</dbReference>
<name>A0A220U9I0_9MICO</name>
<dbReference type="SMART" id="SM00354">
    <property type="entry name" value="HTH_LACI"/>
    <property type="match status" value="1"/>
</dbReference>
<dbReference type="Pfam" id="PF00356">
    <property type="entry name" value="LacI"/>
    <property type="match status" value="1"/>
</dbReference>
<keyword evidence="1" id="KW-0805">Transcription regulation</keyword>
<protein>
    <submittedName>
        <fullName evidence="5">LacI family transcriptional regulator</fullName>
    </submittedName>
</protein>
<keyword evidence="2" id="KW-0238">DNA-binding</keyword>
<dbReference type="SUPFAM" id="SSF53822">
    <property type="entry name" value="Periplasmic binding protein-like I"/>
    <property type="match status" value="1"/>
</dbReference>
<evidence type="ECO:0000313" key="5">
    <source>
        <dbReference type="EMBL" id="ASK64730.1"/>
    </source>
</evidence>
<dbReference type="Gene3D" id="1.10.260.40">
    <property type="entry name" value="lambda repressor-like DNA-binding domains"/>
    <property type="match status" value="1"/>
</dbReference>
<evidence type="ECO:0000256" key="1">
    <source>
        <dbReference type="ARBA" id="ARBA00023015"/>
    </source>
</evidence>
<dbReference type="KEGG" id="brv:CFK39_01480"/>
<evidence type="ECO:0000259" key="4">
    <source>
        <dbReference type="PROSITE" id="PS50932"/>
    </source>
</evidence>
<dbReference type="CDD" id="cd01392">
    <property type="entry name" value="HTH_LacI"/>
    <property type="match status" value="1"/>
</dbReference>
<organism evidence="5 6">
    <name type="scientific">Brachybacterium avium</name>
    <dbReference type="NCBI Taxonomy" id="2017485"/>
    <lineage>
        <taxon>Bacteria</taxon>
        <taxon>Bacillati</taxon>
        <taxon>Actinomycetota</taxon>
        <taxon>Actinomycetes</taxon>
        <taxon>Micrococcales</taxon>
        <taxon>Dermabacteraceae</taxon>
        <taxon>Brachybacterium</taxon>
    </lineage>
</organism>
<dbReference type="CDD" id="cd06267">
    <property type="entry name" value="PBP1_LacI_sugar_binding-like"/>
    <property type="match status" value="1"/>
</dbReference>
<dbReference type="PROSITE" id="PS00356">
    <property type="entry name" value="HTH_LACI_1"/>
    <property type="match status" value="1"/>
</dbReference>
<dbReference type="Proteomes" id="UP000198398">
    <property type="component" value="Chromosome"/>
</dbReference>
<dbReference type="RefSeq" id="WP_089063978.1">
    <property type="nucleotide sequence ID" value="NZ_CP022316.1"/>
</dbReference>
<keyword evidence="6" id="KW-1185">Reference proteome</keyword>
<dbReference type="EMBL" id="CP022316">
    <property type="protein sequence ID" value="ASK64730.1"/>
    <property type="molecule type" value="Genomic_DNA"/>
</dbReference>
<dbReference type="PANTHER" id="PTHR30146">
    <property type="entry name" value="LACI-RELATED TRANSCRIPTIONAL REPRESSOR"/>
    <property type="match status" value="1"/>
</dbReference>
<dbReference type="Pfam" id="PF13377">
    <property type="entry name" value="Peripla_BP_3"/>
    <property type="match status" value="1"/>
</dbReference>
<accession>A0A220U9I0</accession>
<dbReference type="PRINTS" id="PR00036">
    <property type="entry name" value="HTHLACI"/>
</dbReference>
<dbReference type="PROSITE" id="PS50932">
    <property type="entry name" value="HTH_LACI_2"/>
    <property type="match status" value="1"/>
</dbReference>
<dbReference type="SUPFAM" id="SSF47413">
    <property type="entry name" value="lambda repressor-like DNA-binding domains"/>
    <property type="match status" value="1"/>
</dbReference>
<keyword evidence="3" id="KW-0804">Transcription</keyword>
<evidence type="ECO:0000313" key="6">
    <source>
        <dbReference type="Proteomes" id="UP000198398"/>
    </source>
</evidence>
<evidence type="ECO:0000256" key="3">
    <source>
        <dbReference type="ARBA" id="ARBA00023163"/>
    </source>
</evidence>
<dbReference type="GO" id="GO:0003700">
    <property type="term" value="F:DNA-binding transcription factor activity"/>
    <property type="evidence" value="ECO:0007669"/>
    <property type="project" value="TreeGrafter"/>
</dbReference>
<dbReference type="InterPro" id="IPR010982">
    <property type="entry name" value="Lambda_DNA-bd_dom_sf"/>
</dbReference>
<dbReference type="Gene3D" id="3.40.50.2300">
    <property type="match status" value="2"/>
</dbReference>
<feature type="domain" description="HTH lacI-type" evidence="4">
    <location>
        <begin position="17"/>
        <end position="71"/>
    </location>
</feature>
<dbReference type="GO" id="GO:0000976">
    <property type="term" value="F:transcription cis-regulatory region binding"/>
    <property type="evidence" value="ECO:0007669"/>
    <property type="project" value="TreeGrafter"/>
</dbReference>
<dbReference type="OrthoDB" id="4268837at2"/>
<dbReference type="InterPro" id="IPR046335">
    <property type="entry name" value="LacI/GalR-like_sensor"/>
</dbReference>
<dbReference type="PANTHER" id="PTHR30146:SF109">
    <property type="entry name" value="HTH-TYPE TRANSCRIPTIONAL REGULATOR GALS"/>
    <property type="match status" value="1"/>
</dbReference>
<gene>
    <name evidence="5" type="ORF">CFK39_01480</name>
</gene>
<proteinExistence type="predicted"/>
<dbReference type="InterPro" id="IPR000843">
    <property type="entry name" value="HTH_LacI"/>
</dbReference>